<reference evidence="11" key="2">
    <citation type="submission" date="2009-11" db="EMBL/GenBank/DDBJ databases">
        <title>The Genome Sequence of Allomyces macrogynus strain ATCC 38327.</title>
        <authorList>
            <consortium name="The Broad Institute Genome Sequencing Platform"/>
            <person name="Russ C."/>
            <person name="Cuomo C."/>
            <person name="Shea T."/>
            <person name="Young S.K."/>
            <person name="Zeng Q."/>
            <person name="Koehrsen M."/>
            <person name="Haas B."/>
            <person name="Borodovsky M."/>
            <person name="Guigo R."/>
            <person name="Alvarado L."/>
            <person name="Berlin A."/>
            <person name="Borenstein D."/>
            <person name="Chen Z."/>
            <person name="Engels R."/>
            <person name="Freedman E."/>
            <person name="Gellesch M."/>
            <person name="Goldberg J."/>
            <person name="Griggs A."/>
            <person name="Gujja S."/>
            <person name="Heiman D."/>
            <person name="Hepburn T."/>
            <person name="Howarth C."/>
            <person name="Jen D."/>
            <person name="Larson L."/>
            <person name="Lewis B."/>
            <person name="Mehta T."/>
            <person name="Park D."/>
            <person name="Pearson M."/>
            <person name="Roberts A."/>
            <person name="Saif S."/>
            <person name="Shenoy N."/>
            <person name="Sisk P."/>
            <person name="Stolte C."/>
            <person name="Sykes S."/>
            <person name="Walk T."/>
            <person name="White J."/>
            <person name="Yandava C."/>
            <person name="Burger G."/>
            <person name="Gray M.W."/>
            <person name="Holland P.W.H."/>
            <person name="King N."/>
            <person name="Lang F.B.F."/>
            <person name="Roger A.J."/>
            <person name="Ruiz-Trillo I."/>
            <person name="Lander E."/>
            <person name="Nusbaum C."/>
        </authorList>
    </citation>
    <scope>NUCLEOTIDE SEQUENCE [LARGE SCALE GENOMIC DNA]</scope>
    <source>
        <strain evidence="11">ATCC 38327</strain>
    </source>
</reference>
<gene>
    <name evidence="10" type="ORF">AMAG_11258</name>
</gene>
<dbReference type="Pfam" id="PF05625">
    <property type="entry name" value="PAXNEB"/>
    <property type="match status" value="1"/>
</dbReference>
<dbReference type="InterPro" id="IPR027417">
    <property type="entry name" value="P-loop_NTPase"/>
</dbReference>
<dbReference type="UniPathway" id="UPA00988"/>
<organism evidence="10 11">
    <name type="scientific">Allomyces macrogynus (strain ATCC 38327)</name>
    <name type="common">Allomyces javanicus var. macrogynus</name>
    <dbReference type="NCBI Taxonomy" id="578462"/>
    <lineage>
        <taxon>Eukaryota</taxon>
        <taxon>Fungi</taxon>
        <taxon>Fungi incertae sedis</taxon>
        <taxon>Blastocladiomycota</taxon>
        <taxon>Blastocladiomycetes</taxon>
        <taxon>Blastocladiales</taxon>
        <taxon>Blastocladiaceae</taxon>
        <taxon>Allomyces</taxon>
    </lineage>
</organism>
<comment type="similarity">
    <text evidence="4">Belongs to the ELP4 family.</text>
</comment>
<keyword evidence="7" id="KW-0819">tRNA processing</keyword>
<dbReference type="OrthoDB" id="289162at2759"/>
<keyword evidence="8" id="KW-0539">Nucleus</keyword>
<proteinExistence type="inferred from homology"/>
<evidence type="ECO:0000256" key="8">
    <source>
        <dbReference type="ARBA" id="ARBA00023242"/>
    </source>
</evidence>
<dbReference type="PANTHER" id="PTHR12896:SF1">
    <property type="entry name" value="ELONGATOR COMPLEX PROTEIN 4"/>
    <property type="match status" value="1"/>
</dbReference>
<evidence type="ECO:0000313" key="11">
    <source>
        <dbReference type="Proteomes" id="UP000054350"/>
    </source>
</evidence>
<dbReference type="SUPFAM" id="SSF52540">
    <property type="entry name" value="P-loop containing nucleoside triphosphate hydrolases"/>
    <property type="match status" value="1"/>
</dbReference>
<evidence type="ECO:0000313" key="10">
    <source>
        <dbReference type="EMBL" id="KNE66763.1"/>
    </source>
</evidence>
<dbReference type="GO" id="GO:0002098">
    <property type="term" value="P:tRNA wobble uridine modification"/>
    <property type="evidence" value="ECO:0007669"/>
    <property type="project" value="InterPro"/>
</dbReference>
<dbReference type="STRING" id="578462.A0A0L0SVZ8"/>
<dbReference type="Proteomes" id="UP000054350">
    <property type="component" value="Unassembled WGS sequence"/>
</dbReference>
<evidence type="ECO:0000256" key="7">
    <source>
        <dbReference type="ARBA" id="ARBA00022694"/>
    </source>
</evidence>
<keyword evidence="6" id="KW-0963">Cytoplasm</keyword>
<evidence type="ECO:0000256" key="5">
    <source>
        <dbReference type="ARBA" id="ARBA00020265"/>
    </source>
</evidence>
<sequence length="397" mass="41542">MPAPAPAATAPVRPSLPAGTRLSAHNGQVLVSTGIASLDDLLGGGQPLGTVLVLDEDIGTGYATLAMQYSLAQALSHGHHVMVASADDDPAALVAGCPQPAGAGSAAQPSDKGGDEAMKIAWRYQHLPKFGDAPDAGRSLRKAMGGRAATSAATAYCGVFDLTKRMGAMSAEDEERVHAMRLGEGDEDEDPFEAAYAAVYRTLSNGGFFASAPPPPSGQRSVLRIAIHAMCSPLWGQRGHNHHRFLIRLKALLRHAYASAIITISSAWRGPRALLDAHADFSLAFDAFASSATLPASIRTNPYLTREYAGLVAVRKLARVNALVPASVKVAAGMVGQSLAFHVRRKRFAIEAWHLPPELGGDQDDEDGRSKEQGPGKKGTRAAAGGCGTVSGRNVDF</sequence>
<dbReference type="Gene3D" id="3.40.50.300">
    <property type="entry name" value="P-loop containing nucleotide triphosphate hydrolases"/>
    <property type="match status" value="1"/>
</dbReference>
<dbReference type="VEuPathDB" id="FungiDB:AMAG_11258"/>
<evidence type="ECO:0000256" key="2">
    <source>
        <dbReference type="ARBA" id="ARBA00004496"/>
    </source>
</evidence>
<evidence type="ECO:0000256" key="3">
    <source>
        <dbReference type="ARBA" id="ARBA00005043"/>
    </source>
</evidence>
<dbReference type="InterPro" id="IPR008728">
    <property type="entry name" value="Elongator_complex_protein_4"/>
</dbReference>
<dbReference type="AlphaFoldDB" id="A0A0L0SVZ8"/>
<dbReference type="eggNOG" id="KOG3949">
    <property type="taxonomic scope" value="Eukaryota"/>
</dbReference>
<dbReference type="GO" id="GO:0033588">
    <property type="term" value="C:elongator holoenzyme complex"/>
    <property type="evidence" value="ECO:0007669"/>
    <property type="project" value="InterPro"/>
</dbReference>
<comment type="pathway">
    <text evidence="3">tRNA modification; 5-methoxycarbonylmethyl-2-thiouridine-tRNA biosynthesis.</text>
</comment>
<protein>
    <recommendedName>
        <fullName evidence="5">Elongator complex protein 4</fullName>
    </recommendedName>
</protein>
<dbReference type="PANTHER" id="PTHR12896">
    <property type="entry name" value="PAX6 NEIGHBOR PROTEIN PAXNEB"/>
    <property type="match status" value="1"/>
</dbReference>
<comment type="subcellular location">
    <subcellularLocation>
        <location evidence="2">Cytoplasm</location>
    </subcellularLocation>
    <subcellularLocation>
        <location evidence="1">Nucleus</location>
    </subcellularLocation>
</comment>
<dbReference type="CDD" id="cd19494">
    <property type="entry name" value="Elp4"/>
    <property type="match status" value="1"/>
</dbReference>
<feature type="region of interest" description="Disordered" evidence="9">
    <location>
        <begin position="1"/>
        <end position="20"/>
    </location>
</feature>
<reference evidence="10 11" key="1">
    <citation type="submission" date="2009-11" db="EMBL/GenBank/DDBJ databases">
        <title>Annotation of Allomyces macrogynus ATCC 38327.</title>
        <authorList>
            <consortium name="The Broad Institute Genome Sequencing Platform"/>
            <person name="Russ C."/>
            <person name="Cuomo C."/>
            <person name="Burger G."/>
            <person name="Gray M.W."/>
            <person name="Holland P.W.H."/>
            <person name="King N."/>
            <person name="Lang F.B.F."/>
            <person name="Roger A.J."/>
            <person name="Ruiz-Trillo I."/>
            <person name="Young S.K."/>
            <person name="Zeng Q."/>
            <person name="Gargeya S."/>
            <person name="Fitzgerald M."/>
            <person name="Haas B."/>
            <person name="Abouelleil A."/>
            <person name="Alvarado L."/>
            <person name="Arachchi H.M."/>
            <person name="Berlin A."/>
            <person name="Chapman S.B."/>
            <person name="Gearin G."/>
            <person name="Goldberg J."/>
            <person name="Griggs A."/>
            <person name="Gujja S."/>
            <person name="Hansen M."/>
            <person name="Heiman D."/>
            <person name="Howarth C."/>
            <person name="Larimer J."/>
            <person name="Lui A."/>
            <person name="MacDonald P.J.P."/>
            <person name="McCowen C."/>
            <person name="Montmayeur A."/>
            <person name="Murphy C."/>
            <person name="Neiman D."/>
            <person name="Pearson M."/>
            <person name="Priest M."/>
            <person name="Roberts A."/>
            <person name="Saif S."/>
            <person name="Shea T."/>
            <person name="Sisk P."/>
            <person name="Stolte C."/>
            <person name="Sykes S."/>
            <person name="Wortman J."/>
            <person name="Nusbaum C."/>
            <person name="Birren B."/>
        </authorList>
    </citation>
    <scope>NUCLEOTIDE SEQUENCE [LARGE SCALE GENOMIC DNA]</scope>
    <source>
        <strain evidence="10 11">ATCC 38327</strain>
    </source>
</reference>
<evidence type="ECO:0000256" key="9">
    <source>
        <dbReference type="SAM" id="MobiDB-lite"/>
    </source>
</evidence>
<keyword evidence="11" id="KW-1185">Reference proteome</keyword>
<name>A0A0L0SVZ8_ALLM3</name>
<dbReference type="GO" id="GO:0005737">
    <property type="term" value="C:cytoplasm"/>
    <property type="evidence" value="ECO:0007669"/>
    <property type="project" value="UniProtKB-SubCell"/>
</dbReference>
<dbReference type="EMBL" id="GG745351">
    <property type="protein sequence ID" value="KNE66763.1"/>
    <property type="molecule type" value="Genomic_DNA"/>
</dbReference>
<evidence type="ECO:0000256" key="4">
    <source>
        <dbReference type="ARBA" id="ARBA00007573"/>
    </source>
</evidence>
<evidence type="ECO:0000256" key="6">
    <source>
        <dbReference type="ARBA" id="ARBA00022490"/>
    </source>
</evidence>
<evidence type="ECO:0000256" key="1">
    <source>
        <dbReference type="ARBA" id="ARBA00004123"/>
    </source>
</evidence>
<feature type="region of interest" description="Disordered" evidence="9">
    <location>
        <begin position="358"/>
        <end position="397"/>
    </location>
</feature>
<feature type="compositionally biased region" description="Low complexity" evidence="9">
    <location>
        <begin position="1"/>
        <end position="13"/>
    </location>
</feature>
<accession>A0A0L0SVZ8</accession>
<dbReference type="GO" id="GO:0008023">
    <property type="term" value="C:transcription elongation factor complex"/>
    <property type="evidence" value="ECO:0007669"/>
    <property type="project" value="TreeGrafter"/>
</dbReference>